<proteinExistence type="predicted"/>
<dbReference type="EMBL" id="BK032819">
    <property type="protein sequence ID" value="DAF62061.1"/>
    <property type="molecule type" value="Genomic_DNA"/>
</dbReference>
<evidence type="ECO:0000313" key="1">
    <source>
        <dbReference type="EMBL" id="DAF62061.1"/>
    </source>
</evidence>
<organism evidence="1">
    <name type="scientific">Phage sp. ctL4h4</name>
    <dbReference type="NCBI Taxonomy" id="2828005"/>
    <lineage>
        <taxon>Viruses</taxon>
    </lineage>
</organism>
<reference evidence="1" key="1">
    <citation type="journal article" date="2021" name="Proc. Natl. Acad. Sci. U.S.A.">
        <title>A Catalog of Tens of Thousands of Viruses from Human Metagenomes Reveals Hidden Associations with Chronic Diseases.</title>
        <authorList>
            <person name="Tisza M.J."/>
            <person name="Buck C.B."/>
        </authorList>
    </citation>
    <scope>NUCLEOTIDE SEQUENCE</scope>
    <source>
        <strain evidence="1">CtL4h4</strain>
    </source>
</reference>
<protein>
    <submittedName>
        <fullName evidence="1">Uncharacterized protein</fullName>
    </submittedName>
</protein>
<sequence length="493" mass="56615">MFSTKTIIKSKKKYMEKRCIIGISDKYRFYSFIVEITKDERGFHAGVYIPDYEPSVFNKKVDAYRLRFAVWNNAQVDWIDVPFYKYDCLATPEFRENGHCYNEFIPIIRNGNDKTGRSVDVDKWIEGKTIGDEPSLYVSLTVLEDDGTGNLIENSNFNSGQGTILLNNRDKKYGIRLVNRNGKKYISPFGPLVEISDTMYGPSSNRRYVLKNDDDKLSMIFDSSKVLSIGEKDNIMSWGIADESTSYSYSVFKSFLKRREEFDDVKFRAYLMDNESGYMALEAKSFPEYNDKGSFYISNINLADLLESFRYKPITPGLRIQCTITIRHKVEGDTNANQITSYITNIIPVNDELISSVFTDDFTIEKIYDTDMNINPVIIKDVTQQNIVEMKLNGDRNHIIQPLFFRVRELASITIHPHVKENICINLDAYKSNVKSFRIKIEGVVFSEIARVEAGVIFSISGPMLPGTARGGKYYILNEDGNLVTTGKYTYEY</sequence>
<accession>A0A8S5TFH5</accession>
<name>A0A8S5TFH5_9VIRU</name>